<sequence>MSLSLPVIDLSSYFEPTKFSDNDRETVSKALHEACRLFGFFYLRLDGFATEEEMAELTELGREFFHLDQAKKDEIRLANEDGARGYQRLRENVTMGKADNHEGIDFYRPVPDPDKSKPLWGTNQWPKHVPGFKDKFEAWIFKMQRLGMIVMEAMAKGLGMTREEWLDLRSKVDDSFWVMRIIGYPPLPSDHDGFSCGAHKDYGALTFLYADPTPAALQVFLNSDSPAAKHAIDTSLVLPPEQGDVDGVWINADPLRGAVVCNIGEMWETWTAGLYKSTLHRVIHRSSNYRVSVPFFFEANFTAVVQPTPAALRIIQDEAANGDANISKLKDMYPPVVYGEFLKSKVGGNFTDESQPRERY</sequence>
<protein>
    <recommendedName>
        <fullName evidence="2">Fe2OG dioxygenase domain-containing protein</fullName>
    </recommendedName>
</protein>
<accession>A0A0C3BCY6</accession>
<keyword evidence="4" id="KW-1185">Reference proteome</keyword>
<evidence type="ECO:0000313" key="3">
    <source>
        <dbReference type="EMBL" id="KIM29999.1"/>
    </source>
</evidence>
<organism evidence="3 4">
    <name type="scientific">Serendipita vermifera MAFF 305830</name>
    <dbReference type="NCBI Taxonomy" id="933852"/>
    <lineage>
        <taxon>Eukaryota</taxon>
        <taxon>Fungi</taxon>
        <taxon>Dikarya</taxon>
        <taxon>Basidiomycota</taxon>
        <taxon>Agaricomycotina</taxon>
        <taxon>Agaricomycetes</taxon>
        <taxon>Sebacinales</taxon>
        <taxon>Serendipitaceae</taxon>
        <taxon>Serendipita</taxon>
    </lineage>
</organism>
<evidence type="ECO:0000313" key="4">
    <source>
        <dbReference type="Proteomes" id="UP000054097"/>
    </source>
</evidence>
<keyword evidence="1" id="KW-0408">Iron</keyword>
<dbReference type="Gene3D" id="2.60.120.330">
    <property type="entry name" value="B-lactam Antibiotic, Isopenicillin N Synthase, Chain"/>
    <property type="match status" value="1"/>
</dbReference>
<dbReference type="InterPro" id="IPR027443">
    <property type="entry name" value="IPNS-like_sf"/>
</dbReference>
<gene>
    <name evidence="3" type="ORF">M408DRAFT_67030</name>
</gene>
<feature type="domain" description="Fe2OG dioxygenase" evidence="2">
    <location>
        <begin position="175"/>
        <end position="299"/>
    </location>
</feature>
<dbReference type="OrthoDB" id="288590at2759"/>
<proteinExistence type="inferred from homology"/>
<reference evidence="4" key="2">
    <citation type="submission" date="2015-01" db="EMBL/GenBank/DDBJ databases">
        <title>Evolutionary Origins and Diversification of the Mycorrhizal Mutualists.</title>
        <authorList>
            <consortium name="DOE Joint Genome Institute"/>
            <consortium name="Mycorrhizal Genomics Consortium"/>
            <person name="Kohler A."/>
            <person name="Kuo A."/>
            <person name="Nagy L.G."/>
            <person name="Floudas D."/>
            <person name="Copeland A."/>
            <person name="Barry K.W."/>
            <person name="Cichocki N."/>
            <person name="Veneault-Fourrey C."/>
            <person name="LaButti K."/>
            <person name="Lindquist E.A."/>
            <person name="Lipzen A."/>
            <person name="Lundell T."/>
            <person name="Morin E."/>
            <person name="Murat C."/>
            <person name="Riley R."/>
            <person name="Ohm R."/>
            <person name="Sun H."/>
            <person name="Tunlid A."/>
            <person name="Henrissat B."/>
            <person name="Grigoriev I.V."/>
            <person name="Hibbett D.S."/>
            <person name="Martin F."/>
        </authorList>
    </citation>
    <scope>NUCLEOTIDE SEQUENCE [LARGE SCALE GENOMIC DNA]</scope>
    <source>
        <strain evidence="4">MAFF 305830</strain>
    </source>
</reference>
<dbReference type="PANTHER" id="PTHR47990">
    <property type="entry name" value="2-OXOGLUTARATE (2OG) AND FE(II)-DEPENDENT OXYGENASE SUPERFAMILY PROTEIN-RELATED"/>
    <property type="match status" value="1"/>
</dbReference>
<dbReference type="InterPro" id="IPR044861">
    <property type="entry name" value="IPNS-like_FE2OG_OXY"/>
</dbReference>
<dbReference type="HOGENOM" id="CLU_010119_6_0_1"/>
<dbReference type="Proteomes" id="UP000054097">
    <property type="component" value="Unassembled WGS sequence"/>
</dbReference>
<dbReference type="SUPFAM" id="SSF51197">
    <property type="entry name" value="Clavaminate synthase-like"/>
    <property type="match status" value="1"/>
</dbReference>
<dbReference type="GO" id="GO:0046872">
    <property type="term" value="F:metal ion binding"/>
    <property type="evidence" value="ECO:0007669"/>
    <property type="project" value="UniProtKB-KW"/>
</dbReference>
<keyword evidence="1" id="KW-0479">Metal-binding</keyword>
<reference evidence="3 4" key="1">
    <citation type="submission" date="2014-04" db="EMBL/GenBank/DDBJ databases">
        <authorList>
            <consortium name="DOE Joint Genome Institute"/>
            <person name="Kuo A."/>
            <person name="Zuccaro A."/>
            <person name="Kohler A."/>
            <person name="Nagy L.G."/>
            <person name="Floudas D."/>
            <person name="Copeland A."/>
            <person name="Barry K.W."/>
            <person name="Cichocki N."/>
            <person name="Veneault-Fourrey C."/>
            <person name="LaButti K."/>
            <person name="Lindquist E.A."/>
            <person name="Lipzen A."/>
            <person name="Lundell T."/>
            <person name="Morin E."/>
            <person name="Murat C."/>
            <person name="Sun H."/>
            <person name="Tunlid A."/>
            <person name="Henrissat B."/>
            <person name="Grigoriev I.V."/>
            <person name="Hibbett D.S."/>
            <person name="Martin F."/>
            <person name="Nordberg H.P."/>
            <person name="Cantor M.N."/>
            <person name="Hua S.X."/>
        </authorList>
    </citation>
    <scope>NUCLEOTIDE SEQUENCE [LARGE SCALE GENOMIC DNA]</scope>
    <source>
        <strain evidence="3 4">MAFF 305830</strain>
    </source>
</reference>
<dbReference type="Pfam" id="PF03171">
    <property type="entry name" value="2OG-FeII_Oxy"/>
    <property type="match status" value="1"/>
</dbReference>
<evidence type="ECO:0000259" key="2">
    <source>
        <dbReference type="PROSITE" id="PS51471"/>
    </source>
</evidence>
<dbReference type="EMBL" id="KN824286">
    <property type="protein sequence ID" value="KIM29999.1"/>
    <property type="molecule type" value="Genomic_DNA"/>
</dbReference>
<evidence type="ECO:0000256" key="1">
    <source>
        <dbReference type="RuleBase" id="RU003682"/>
    </source>
</evidence>
<keyword evidence="1" id="KW-0560">Oxidoreductase</keyword>
<dbReference type="GO" id="GO:0016491">
    <property type="term" value="F:oxidoreductase activity"/>
    <property type="evidence" value="ECO:0007669"/>
    <property type="project" value="UniProtKB-KW"/>
</dbReference>
<name>A0A0C3BCY6_SERVB</name>
<dbReference type="InterPro" id="IPR026992">
    <property type="entry name" value="DIOX_N"/>
</dbReference>
<dbReference type="AlphaFoldDB" id="A0A0C3BCY6"/>
<dbReference type="Pfam" id="PF14226">
    <property type="entry name" value="DIOX_N"/>
    <property type="match status" value="1"/>
</dbReference>
<comment type="similarity">
    <text evidence="1">Belongs to the iron/ascorbate-dependent oxidoreductase family.</text>
</comment>
<dbReference type="STRING" id="933852.A0A0C3BCY6"/>
<dbReference type="InterPro" id="IPR005123">
    <property type="entry name" value="Oxoglu/Fe-dep_dioxygenase_dom"/>
</dbReference>
<dbReference type="PROSITE" id="PS51471">
    <property type="entry name" value="FE2OG_OXY"/>
    <property type="match status" value="1"/>
</dbReference>
<dbReference type="InterPro" id="IPR050231">
    <property type="entry name" value="Iron_ascorbate_oxido_reductase"/>
</dbReference>